<evidence type="ECO:0000313" key="11">
    <source>
        <dbReference type="Proteomes" id="UP001221302"/>
    </source>
</evidence>
<dbReference type="GO" id="GO:0046983">
    <property type="term" value="F:protein dimerization activity"/>
    <property type="evidence" value="ECO:0007669"/>
    <property type="project" value="InterPro"/>
</dbReference>
<evidence type="ECO:0000313" key="10">
    <source>
        <dbReference type="EMBL" id="MDF1613160.1"/>
    </source>
</evidence>
<dbReference type="InterPro" id="IPR006140">
    <property type="entry name" value="D-isomer_DH_NAD-bd"/>
</dbReference>
<dbReference type="InterPro" id="IPR006139">
    <property type="entry name" value="D-isomer_2_OHA_DH_cat_dom"/>
</dbReference>
<dbReference type="EC" id="1.1.1.290" evidence="10"/>
<organism evidence="10 11">
    <name type="scientific">Stygiobacter electus</name>
    <dbReference type="NCBI Taxonomy" id="3032292"/>
    <lineage>
        <taxon>Bacteria</taxon>
        <taxon>Pseudomonadati</taxon>
        <taxon>Ignavibacteriota</taxon>
        <taxon>Ignavibacteria</taxon>
        <taxon>Ignavibacteriales</taxon>
        <taxon>Melioribacteraceae</taxon>
        <taxon>Stygiobacter</taxon>
    </lineage>
</organism>
<dbReference type="InterPro" id="IPR038251">
    <property type="entry name" value="PdxB_dimer_sf"/>
</dbReference>
<comment type="caution">
    <text evidence="10">The sequence shown here is derived from an EMBL/GenBank/DDBJ whole genome shotgun (WGS) entry which is preliminary data.</text>
</comment>
<dbReference type="InterPro" id="IPR020921">
    <property type="entry name" value="Erythronate-4-P_DHase"/>
</dbReference>
<dbReference type="PANTHER" id="PTHR43761">
    <property type="entry name" value="D-ISOMER SPECIFIC 2-HYDROXYACID DEHYDROGENASE FAMILY PROTEIN (AFU_ORTHOLOGUE AFUA_1G13630)"/>
    <property type="match status" value="1"/>
</dbReference>
<dbReference type="InterPro" id="IPR036291">
    <property type="entry name" value="NAD(P)-bd_dom_sf"/>
</dbReference>
<keyword evidence="11" id="KW-1185">Reference proteome</keyword>
<dbReference type="Gene3D" id="3.40.50.720">
    <property type="entry name" value="NAD(P)-binding Rossmann-like Domain"/>
    <property type="match status" value="2"/>
</dbReference>
<name>A0AAE3P2Q5_9BACT</name>
<dbReference type="AlphaFoldDB" id="A0AAE3P2Q5"/>
<dbReference type="NCBIfam" id="NF001309">
    <property type="entry name" value="PRK00257.1"/>
    <property type="match status" value="1"/>
</dbReference>
<gene>
    <name evidence="10" type="primary">pdxB</name>
    <name evidence="10" type="ORF">P0M35_13420</name>
</gene>
<feature type="domain" description="D-isomer specific 2-hydroxyacid dehydrogenase catalytic" evidence="7">
    <location>
        <begin position="36"/>
        <end position="282"/>
    </location>
</feature>
<dbReference type="GO" id="GO:0051287">
    <property type="term" value="F:NAD binding"/>
    <property type="evidence" value="ECO:0007669"/>
    <property type="project" value="InterPro"/>
</dbReference>
<evidence type="ECO:0000259" key="8">
    <source>
        <dbReference type="Pfam" id="PF02826"/>
    </source>
</evidence>
<dbReference type="Pfam" id="PF00389">
    <property type="entry name" value="2-Hacid_dh"/>
    <property type="match status" value="1"/>
</dbReference>
<dbReference type="Proteomes" id="UP001221302">
    <property type="component" value="Unassembled WGS sequence"/>
</dbReference>
<dbReference type="SUPFAM" id="SSF51735">
    <property type="entry name" value="NAD(P)-binding Rossmann-fold domains"/>
    <property type="match status" value="1"/>
</dbReference>
<evidence type="ECO:0000256" key="4">
    <source>
        <dbReference type="ARBA" id="ARBA00023027"/>
    </source>
</evidence>
<keyword evidence="2" id="KW-0963">Cytoplasm</keyword>
<dbReference type="Gene3D" id="3.30.1370.170">
    <property type="match status" value="1"/>
</dbReference>
<dbReference type="InterPro" id="IPR024531">
    <property type="entry name" value="Erythronate-4-P_DHase_dimer"/>
</dbReference>
<evidence type="ECO:0000256" key="1">
    <source>
        <dbReference type="ARBA" id="ARBA00005854"/>
    </source>
</evidence>
<dbReference type="GO" id="GO:0033711">
    <property type="term" value="F:4-phosphoerythronate dehydrogenase activity"/>
    <property type="evidence" value="ECO:0007669"/>
    <property type="project" value="UniProtKB-EC"/>
</dbReference>
<evidence type="ECO:0000259" key="7">
    <source>
        <dbReference type="Pfam" id="PF00389"/>
    </source>
</evidence>
<dbReference type="PANTHER" id="PTHR43761:SF1">
    <property type="entry name" value="D-ISOMER SPECIFIC 2-HYDROXYACID DEHYDROGENASE CATALYTIC DOMAIN-CONTAINING PROTEIN-RELATED"/>
    <property type="match status" value="1"/>
</dbReference>
<dbReference type="Pfam" id="PF02826">
    <property type="entry name" value="2-Hacid_dh_C"/>
    <property type="match status" value="1"/>
</dbReference>
<keyword evidence="4" id="KW-0520">NAD</keyword>
<dbReference type="InterPro" id="IPR050418">
    <property type="entry name" value="D-iso_2-hydroxyacid_DH_PdxB"/>
</dbReference>
<evidence type="ECO:0000256" key="5">
    <source>
        <dbReference type="ARBA" id="ARBA00023096"/>
    </source>
</evidence>
<protein>
    <submittedName>
        <fullName evidence="10">4-phosphoerythronate dehydrogenase PdxB</fullName>
        <ecNumber evidence="10">1.1.1.290</ecNumber>
    </submittedName>
</protein>
<dbReference type="GO" id="GO:0008615">
    <property type="term" value="P:pyridoxine biosynthetic process"/>
    <property type="evidence" value="ECO:0007669"/>
    <property type="project" value="UniProtKB-KW"/>
</dbReference>
<dbReference type="GO" id="GO:0005737">
    <property type="term" value="C:cytoplasm"/>
    <property type="evidence" value="ECO:0007669"/>
    <property type="project" value="InterPro"/>
</dbReference>
<dbReference type="EMBL" id="JARGDL010000029">
    <property type="protein sequence ID" value="MDF1613160.1"/>
    <property type="molecule type" value="Genomic_DNA"/>
</dbReference>
<reference evidence="10" key="1">
    <citation type="submission" date="2023-03" db="EMBL/GenBank/DDBJ databases">
        <title>Stygiobacter electus gen. nov., sp. nov., facultatively anaerobic thermotolerant bacterium of the class Ignavibacteria from a well of Yessentuki mineral water deposit.</title>
        <authorList>
            <person name="Podosokorskaya O.A."/>
            <person name="Elcheninov A.G."/>
            <person name="Petrova N.F."/>
            <person name="Zavarzina D.G."/>
            <person name="Kublanov I.V."/>
            <person name="Merkel A.Y."/>
        </authorList>
    </citation>
    <scope>NUCLEOTIDE SEQUENCE</scope>
    <source>
        <strain evidence="10">09-Me</strain>
    </source>
</reference>
<evidence type="ECO:0000256" key="3">
    <source>
        <dbReference type="ARBA" id="ARBA00023002"/>
    </source>
</evidence>
<keyword evidence="3 6" id="KW-0560">Oxidoreductase</keyword>
<proteinExistence type="inferred from homology"/>
<dbReference type="SUPFAM" id="SSF52283">
    <property type="entry name" value="Formate/glycerate dehydrogenase catalytic domain-like"/>
    <property type="match status" value="1"/>
</dbReference>
<dbReference type="HAMAP" id="MF_01825">
    <property type="entry name" value="PdxB"/>
    <property type="match status" value="1"/>
</dbReference>
<dbReference type="RefSeq" id="WP_321536931.1">
    <property type="nucleotide sequence ID" value="NZ_JARGDL010000029.1"/>
</dbReference>
<evidence type="ECO:0000259" key="9">
    <source>
        <dbReference type="Pfam" id="PF11890"/>
    </source>
</evidence>
<accession>A0AAE3P2Q5</accession>
<sequence>MNKKIKIIADDKIPFLKGVLEPFASIQYLNYSQINNEVLKDADSLIVRTRTKCDRNLLDGTNVKFIATATIGFDHIDTKYCKEKNIKWINAPGCNSGSVLQYFASALLNIAHKKNILLKEKTIGIIGVGNVGSKIEKFARTIGMNVLLNDPPRERMESSQKFVLLDYLIQNSDIITFHVPLNKDGVDRTFHLADENFFKKFNSPKILINTSRGEVIKTEALKNAVKQKKISSLILDVWENEPQIDNELLNLTDIATPHIAGYSADGKANGTAVCVNQLNKFFNLGLNENWYPEEIPLPNNSIQIVVDCKDKSFQQIIYELVNHTYKIFGDDARLRNSIDTFEQQRANYPVRREFNFYKVKLLNGYKEIENIIKQLGFNLE</sequence>
<dbReference type="CDD" id="cd12158">
    <property type="entry name" value="ErythrP_dh"/>
    <property type="match status" value="1"/>
</dbReference>
<dbReference type="Pfam" id="PF11890">
    <property type="entry name" value="DUF3410"/>
    <property type="match status" value="1"/>
</dbReference>
<evidence type="ECO:0000256" key="6">
    <source>
        <dbReference type="RuleBase" id="RU003719"/>
    </source>
</evidence>
<keyword evidence="5" id="KW-0664">Pyridoxine biosynthesis</keyword>
<feature type="domain" description="D-isomer specific 2-hydroxyacid dehydrogenase NAD-binding" evidence="8">
    <location>
        <begin position="117"/>
        <end position="260"/>
    </location>
</feature>
<feature type="domain" description="Erythronate-4-phosphate dehydrogenase dimerisation" evidence="9">
    <location>
        <begin position="306"/>
        <end position="375"/>
    </location>
</feature>
<comment type="similarity">
    <text evidence="1 6">Belongs to the D-isomer specific 2-hydroxyacid dehydrogenase family.</text>
</comment>
<evidence type="ECO:0000256" key="2">
    <source>
        <dbReference type="ARBA" id="ARBA00022490"/>
    </source>
</evidence>